<feature type="compositionally biased region" description="Low complexity" evidence="1">
    <location>
        <begin position="75"/>
        <end position="84"/>
    </location>
</feature>
<feature type="compositionally biased region" description="Low complexity" evidence="1">
    <location>
        <begin position="50"/>
        <end position="62"/>
    </location>
</feature>
<dbReference type="Proteomes" id="UP000054845">
    <property type="component" value="Unassembled WGS sequence"/>
</dbReference>
<organism evidence="2 3">
    <name type="scientific">Ceraceosorus bombacis</name>
    <dbReference type="NCBI Taxonomy" id="401625"/>
    <lineage>
        <taxon>Eukaryota</taxon>
        <taxon>Fungi</taxon>
        <taxon>Dikarya</taxon>
        <taxon>Basidiomycota</taxon>
        <taxon>Ustilaginomycotina</taxon>
        <taxon>Exobasidiomycetes</taxon>
        <taxon>Ceraceosorales</taxon>
        <taxon>Ceraceosoraceae</taxon>
        <taxon>Ceraceosorus</taxon>
    </lineage>
</organism>
<dbReference type="EMBL" id="CCYA01000264">
    <property type="protein sequence ID" value="CEH15463.1"/>
    <property type="molecule type" value="Genomic_DNA"/>
</dbReference>
<evidence type="ECO:0000313" key="2">
    <source>
        <dbReference type="EMBL" id="CEH15463.1"/>
    </source>
</evidence>
<dbReference type="AlphaFoldDB" id="A0A0P1BHE8"/>
<name>A0A0P1BHE8_9BASI</name>
<reference evidence="2 3" key="1">
    <citation type="submission" date="2014-09" db="EMBL/GenBank/DDBJ databases">
        <authorList>
            <person name="Magalhaes I.L.F."/>
            <person name="Oliveira U."/>
            <person name="Santos F.R."/>
            <person name="Vidigal T.H.D.A."/>
            <person name="Brescovit A.D."/>
            <person name="Santos A.J."/>
        </authorList>
    </citation>
    <scope>NUCLEOTIDE SEQUENCE [LARGE SCALE GENOMIC DNA]</scope>
</reference>
<sequence length="136" mass="14596">MARSSTSGSRPGPPPLPPNRASSTSRPKSRNLVASPAAPVHPWSHRPTPSRSSASVSARGSAHPYSRADERLSYHHAPPAGAAHPHVHPYYGASPMPEAVARAYERLVSQSPAPSDRMGYGRSVMRSARILHTLWP</sequence>
<keyword evidence="3" id="KW-1185">Reference proteome</keyword>
<feature type="compositionally biased region" description="Low complexity" evidence="1">
    <location>
        <begin position="1"/>
        <end position="10"/>
    </location>
</feature>
<accession>A0A0P1BHE8</accession>
<protein>
    <submittedName>
        <fullName evidence="2">Uncharacterized protein</fullName>
    </submittedName>
</protein>
<feature type="region of interest" description="Disordered" evidence="1">
    <location>
        <begin position="1"/>
        <end position="93"/>
    </location>
</feature>
<proteinExistence type="predicted"/>
<evidence type="ECO:0000256" key="1">
    <source>
        <dbReference type="SAM" id="MobiDB-lite"/>
    </source>
</evidence>
<evidence type="ECO:0000313" key="3">
    <source>
        <dbReference type="Proteomes" id="UP000054845"/>
    </source>
</evidence>